<evidence type="ECO:0000313" key="8">
    <source>
        <dbReference type="Proteomes" id="UP000039865"/>
    </source>
</evidence>
<keyword evidence="3" id="KW-0697">Rotamase</keyword>
<organism evidence="7 8">
    <name type="scientific">Stylonychia lemnae</name>
    <name type="common">Ciliate</name>
    <dbReference type="NCBI Taxonomy" id="5949"/>
    <lineage>
        <taxon>Eukaryota</taxon>
        <taxon>Sar</taxon>
        <taxon>Alveolata</taxon>
        <taxon>Ciliophora</taxon>
        <taxon>Intramacronucleata</taxon>
        <taxon>Spirotrichea</taxon>
        <taxon>Stichotrichia</taxon>
        <taxon>Sporadotrichida</taxon>
        <taxon>Oxytrichidae</taxon>
        <taxon>Stylonychinae</taxon>
        <taxon>Stylonychia</taxon>
    </lineage>
</organism>
<dbReference type="GO" id="GO:0016020">
    <property type="term" value="C:membrane"/>
    <property type="evidence" value="ECO:0007669"/>
    <property type="project" value="TreeGrafter"/>
</dbReference>
<evidence type="ECO:0000256" key="2">
    <source>
        <dbReference type="ARBA" id="ARBA00022803"/>
    </source>
</evidence>
<dbReference type="InterPro" id="IPR011990">
    <property type="entry name" value="TPR-like_helical_dom_sf"/>
</dbReference>
<evidence type="ECO:0000256" key="3">
    <source>
        <dbReference type="PROSITE-ProRule" id="PRU00277"/>
    </source>
</evidence>
<evidence type="ECO:0000259" key="6">
    <source>
        <dbReference type="PROSITE" id="PS50059"/>
    </source>
</evidence>
<dbReference type="InterPro" id="IPR046357">
    <property type="entry name" value="PPIase_dom_sf"/>
</dbReference>
<dbReference type="GO" id="GO:0003755">
    <property type="term" value="F:peptidyl-prolyl cis-trans isomerase activity"/>
    <property type="evidence" value="ECO:0007669"/>
    <property type="project" value="UniProtKB-KW"/>
</dbReference>
<dbReference type="OMA" id="HAFGANE"/>
<dbReference type="InterPro" id="IPR001179">
    <property type="entry name" value="PPIase_FKBP_dom"/>
</dbReference>
<feature type="compositionally biased region" description="Basic and acidic residues" evidence="5">
    <location>
        <begin position="46"/>
        <end position="62"/>
    </location>
</feature>
<dbReference type="SUPFAM" id="SSF54534">
    <property type="entry name" value="FKBP-like"/>
    <property type="match status" value="1"/>
</dbReference>
<evidence type="ECO:0000256" key="4">
    <source>
        <dbReference type="PROSITE-ProRule" id="PRU00339"/>
    </source>
</evidence>
<dbReference type="EC" id="5.2.1.8" evidence="3"/>
<dbReference type="EMBL" id="CCKQ01000116">
    <property type="protein sequence ID" value="CDW71186.1"/>
    <property type="molecule type" value="Genomic_DNA"/>
</dbReference>
<dbReference type="Gene3D" id="1.25.40.10">
    <property type="entry name" value="Tetratricopeptide repeat domain"/>
    <property type="match status" value="1"/>
</dbReference>
<dbReference type="PANTHER" id="PTHR46512">
    <property type="entry name" value="PEPTIDYLPROLYL ISOMERASE"/>
    <property type="match status" value="1"/>
</dbReference>
<proteinExistence type="predicted"/>
<dbReference type="Pfam" id="PF00254">
    <property type="entry name" value="FKBP_C"/>
    <property type="match status" value="1"/>
</dbReference>
<accession>A0A077ZRR2</accession>
<dbReference type="PROSITE" id="PS50059">
    <property type="entry name" value="FKBP_PPIASE"/>
    <property type="match status" value="1"/>
</dbReference>
<keyword evidence="2 4" id="KW-0802">TPR repeat</keyword>
<keyword evidence="1" id="KW-0677">Repeat</keyword>
<dbReference type="SUPFAM" id="SSF48452">
    <property type="entry name" value="TPR-like"/>
    <property type="match status" value="1"/>
</dbReference>
<feature type="domain" description="PPIase FKBP-type" evidence="6">
    <location>
        <begin position="106"/>
        <end position="205"/>
    </location>
</feature>
<evidence type="ECO:0000256" key="1">
    <source>
        <dbReference type="ARBA" id="ARBA00022737"/>
    </source>
</evidence>
<sequence length="661" mass="78560">MEQEIEQVQKIQPVEQEEQQTQEQEQSNNNLKVPEPKDDDDDFQDDLNKSYESMKSDEKDPLHYNIDSDNEPPTDTVGDKITVIKKGQAIKEILEVGEGLGKPGRPYEVLISYVGYFHDKVEFCRQDEPIRMVLGDAAYPHGLWKCIEHMRRGEKAKIMIKPKWAFKHPEYQEYLNFPPGWDEGENKEILKKRRVYYEVKLYDWIVRHDLNADGMLIKTVHDRGVGYDRPFDFDELTLDLKLYQIIDGQEVVYQRLENQETLMYNKEHISYTVKKILQSMKTKERVSCLVRPKFLLEKDQELVHKYGILTDRVLHVDIDMKELVRVEDLYKDQTTFYKTLKKGFGTASPYMDCLVALKVKIEVDGEVKFIHNNFDQLDYTVLKRETNADDEEVDVQEPIFPDNEFERFDLEDYTVPSIIRKILKTTKLREVVQVRTIRRDKFENYFDDNTKCFKKEQLQSFQKELVITFALLGFQQKDYIFKLLISEKVERFNYLKSVATKFYKLGNLKKALKIYLKINAYFRSKDARNNFQKEDEQQLEFRDNKDELSSISKVILTNISIIHLKKKDYKEVVKYADDVSLINHQSQQALEVDHKYSKALFLKGRALVEMTEYTQAIEVFKDLLEFEPENEEAQKELQRVETLYKKYQDKETKMFQKMFSQ</sequence>
<dbReference type="InParanoid" id="A0A077ZRR2"/>
<evidence type="ECO:0000313" key="7">
    <source>
        <dbReference type="EMBL" id="CDW71186.1"/>
    </source>
</evidence>
<keyword evidence="3 7" id="KW-0413">Isomerase</keyword>
<dbReference type="GO" id="GO:0005740">
    <property type="term" value="C:mitochondrial envelope"/>
    <property type="evidence" value="ECO:0007669"/>
    <property type="project" value="TreeGrafter"/>
</dbReference>
<dbReference type="Gene3D" id="3.10.50.40">
    <property type="match status" value="1"/>
</dbReference>
<gene>
    <name evidence="7" type="primary">Contig15832.g16874</name>
    <name evidence="7" type="ORF">STYLEM_126</name>
</gene>
<dbReference type="OrthoDB" id="1902587at2759"/>
<keyword evidence="8" id="KW-1185">Reference proteome</keyword>
<dbReference type="GO" id="GO:0012505">
    <property type="term" value="C:endomembrane system"/>
    <property type="evidence" value="ECO:0007669"/>
    <property type="project" value="TreeGrafter"/>
</dbReference>
<dbReference type="Proteomes" id="UP000039865">
    <property type="component" value="Unassembled WGS sequence"/>
</dbReference>
<dbReference type="GO" id="GO:0044183">
    <property type="term" value="F:protein folding chaperone"/>
    <property type="evidence" value="ECO:0007669"/>
    <property type="project" value="TreeGrafter"/>
</dbReference>
<reference evidence="7 8" key="1">
    <citation type="submission" date="2014-06" db="EMBL/GenBank/DDBJ databases">
        <authorList>
            <person name="Swart Estienne"/>
        </authorList>
    </citation>
    <scope>NUCLEOTIDE SEQUENCE [LARGE SCALE GENOMIC DNA]</scope>
    <source>
        <strain evidence="7 8">130c</strain>
    </source>
</reference>
<protein>
    <recommendedName>
        <fullName evidence="3">peptidylprolyl isomerase</fullName>
        <ecNumber evidence="3">5.2.1.8</ecNumber>
    </recommendedName>
</protein>
<dbReference type="GO" id="GO:0005829">
    <property type="term" value="C:cytosol"/>
    <property type="evidence" value="ECO:0007669"/>
    <property type="project" value="TreeGrafter"/>
</dbReference>
<feature type="region of interest" description="Disordered" evidence="5">
    <location>
        <begin position="1"/>
        <end position="78"/>
    </location>
</feature>
<comment type="catalytic activity">
    <reaction evidence="3">
        <text>[protein]-peptidylproline (omega=180) = [protein]-peptidylproline (omega=0)</text>
        <dbReference type="Rhea" id="RHEA:16237"/>
        <dbReference type="Rhea" id="RHEA-COMP:10747"/>
        <dbReference type="Rhea" id="RHEA-COMP:10748"/>
        <dbReference type="ChEBI" id="CHEBI:83833"/>
        <dbReference type="ChEBI" id="CHEBI:83834"/>
        <dbReference type="EC" id="5.2.1.8"/>
    </reaction>
</comment>
<name>A0A077ZRR2_STYLE</name>
<dbReference type="InterPro" id="IPR019734">
    <property type="entry name" value="TPR_rpt"/>
</dbReference>
<evidence type="ECO:0000256" key="5">
    <source>
        <dbReference type="SAM" id="MobiDB-lite"/>
    </source>
</evidence>
<dbReference type="PROSITE" id="PS50005">
    <property type="entry name" value="TPR"/>
    <property type="match status" value="1"/>
</dbReference>
<dbReference type="AlphaFoldDB" id="A0A077ZRR2"/>
<dbReference type="InterPro" id="IPR050754">
    <property type="entry name" value="FKBP4/5/8-like"/>
</dbReference>
<feature type="repeat" description="TPR" evidence="4">
    <location>
        <begin position="597"/>
        <end position="630"/>
    </location>
</feature>
<dbReference type="SMART" id="SM00028">
    <property type="entry name" value="TPR"/>
    <property type="match status" value="2"/>
</dbReference>